<evidence type="ECO:0000256" key="1">
    <source>
        <dbReference type="ARBA" id="ARBA00004127"/>
    </source>
</evidence>
<protein>
    <submittedName>
        <fullName evidence="6">Helix-turn-helix domain protein</fullName>
    </submittedName>
</protein>
<comment type="subcellular location">
    <subcellularLocation>
        <location evidence="1">Endomembrane system</location>
        <topology evidence="1">Multi-pass membrane protein</topology>
    </subcellularLocation>
</comment>
<dbReference type="EnsemblBacteria" id="ACA39704">
    <property type="protein sequence ID" value="ACA39704"/>
    <property type="gene ID" value="Bsph_2133"/>
</dbReference>
<dbReference type="InterPro" id="IPR001387">
    <property type="entry name" value="Cro/C1-type_HTH"/>
</dbReference>
<proteinExistence type="predicted"/>
<gene>
    <name evidence="6" type="ordered locus">Bsph_2133</name>
</gene>
<accession>B1HUZ3</accession>
<dbReference type="CDD" id="cd00093">
    <property type="entry name" value="HTH_XRE"/>
    <property type="match status" value="1"/>
</dbReference>
<sequence length="223" mass="25232">MKKGESNMTERKENVTLGLLLKELLKERSLSMRKFSELTGIDTATISRIINNKRKATPQHVEKFADCLGVPFIQLFEAAGYPMEQRQEDLQSDIHTSVDAIQTFLKASNVYNNQFSVQDVEKKLDDYGLFSQTEEGKHTIHKSFNEKIQKVGSVGPFINKLKELYEKFTSDKGTLFELTIIGSTLLYFIIPVDVIPDYVFPIGYLDDAIAVQLTGKSLLKNNG</sequence>
<dbReference type="EMBL" id="CP000817">
    <property type="protein sequence ID" value="ACA39704.1"/>
    <property type="molecule type" value="Genomic_DNA"/>
</dbReference>
<name>B1HUZ3_LYSSC</name>
<dbReference type="KEGG" id="lsp:Bsph_2133"/>
<dbReference type="Pfam" id="PF06803">
    <property type="entry name" value="DUF1232"/>
    <property type="match status" value="1"/>
</dbReference>
<evidence type="ECO:0000256" key="3">
    <source>
        <dbReference type="ARBA" id="ARBA00022989"/>
    </source>
</evidence>
<dbReference type="AlphaFoldDB" id="B1HUZ3"/>
<dbReference type="SUPFAM" id="SSF47413">
    <property type="entry name" value="lambda repressor-like DNA-binding domains"/>
    <property type="match status" value="1"/>
</dbReference>
<dbReference type="SMART" id="SM00530">
    <property type="entry name" value="HTH_XRE"/>
    <property type="match status" value="1"/>
</dbReference>
<dbReference type="Gene3D" id="1.10.260.40">
    <property type="entry name" value="lambda repressor-like DNA-binding domains"/>
    <property type="match status" value="1"/>
</dbReference>
<evidence type="ECO:0000256" key="2">
    <source>
        <dbReference type="ARBA" id="ARBA00022692"/>
    </source>
</evidence>
<dbReference type="GO" id="GO:0012505">
    <property type="term" value="C:endomembrane system"/>
    <property type="evidence" value="ECO:0007669"/>
    <property type="project" value="UniProtKB-SubCell"/>
</dbReference>
<dbReference type="InterPro" id="IPR010982">
    <property type="entry name" value="Lambda_DNA-bd_dom_sf"/>
</dbReference>
<keyword evidence="3" id="KW-1133">Transmembrane helix</keyword>
<evidence type="ECO:0000256" key="4">
    <source>
        <dbReference type="ARBA" id="ARBA00023136"/>
    </source>
</evidence>
<organism evidence="6 7">
    <name type="scientific">Lysinibacillus sphaericus (strain C3-41)</name>
    <dbReference type="NCBI Taxonomy" id="444177"/>
    <lineage>
        <taxon>Bacteria</taxon>
        <taxon>Bacillati</taxon>
        <taxon>Bacillota</taxon>
        <taxon>Bacilli</taxon>
        <taxon>Bacillales</taxon>
        <taxon>Bacillaceae</taxon>
        <taxon>Lysinibacillus</taxon>
    </lineage>
</organism>
<evidence type="ECO:0000313" key="6">
    <source>
        <dbReference type="EMBL" id="ACA39704.1"/>
    </source>
</evidence>
<keyword evidence="2" id="KW-0812">Transmembrane</keyword>
<reference evidence="6 7" key="1">
    <citation type="journal article" date="2008" name="J. Bacteriol.">
        <title>Complete genome sequence of the mosquitocidal bacterium Bacillus sphaericus C3-41 and comparison with those of closely related Bacillus species.</title>
        <authorList>
            <person name="Hu X."/>
            <person name="Fan W."/>
            <person name="Han B."/>
            <person name="Liu H."/>
            <person name="Zheng D."/>
            <person name="Li Q."/>
            <person name="Dong W."/>
            <person name="Yan J."/>
            <person name="Gao M."/>
            <person name="Berry C."/>
            <person name="Yuan Z."/>
        </authorList>
    </citation>
    <scope>NUCLEOTIDE SEQUENCE [LARGE SCALE GENOMIC DNA]</scope>
    <source>
        <strain evidence="6 7">C3-41</strain>
    </source>
</reference>
<keyword evidence="4" id="KW-0472">Membrane</keyword>
<evidence type="ECO:0000259" key="5">
    <source>
        <dbReference type="PROSITE" id="PS50943"/>
    </source>
</evidence>
<dbReference type="Pfam" id="PF01381">
    <property type="entry name" value="HTH_3"/>
    <property type="match status" value="1"/>
</dbReference>
<dbReference type="InterPro" id="IPR010652">
    <property type="entry name" value="DUF1232"/>
</dbReference>
<dbReference type="Proteomes" id="UP000002164">
    <property type="component" value="Chromosome"/>
</dbReference>
<dbReference type="GO" id="GO:0003677">
    <property type="term" value="F:DNA binding"/>
    <property type="evidence" value="ECO:0007669"/>
    <property type="project" value="InterPro"/>
</dbReference>
<dbReference type="PROSITE" id="PS50943">
    <property type="entry name" value="HTH_CROC1"/>
    <property type="match status" value="1"/>
</dbReference>
<feature type="domain" description="HTH cro/C1-type" evidence="5">
    <location>
        <begin position="21"/>
        <end position="75"/>
    </location>
</feature>
<dbReference type="HOGENOM" id="CLU_107494_0_0_9"/>
<evidence type="ECO:0000313" key="7">
    <source>
        <dbReference type="Proteomes" id="UP000002164"/>
    </source>
</evidence>